<dbReference type="SUPFAM" id="SSF50346">
    <property type="entry name" value="PRC-barrel domain"/>
    <property type="match status" value="1"/>
</dbReference>
<dbReference type="GO" id="GO:0005840">
    <property type="term" value="C:ribosome"/>
    <property type="evidence" value="ECO:0007669"/>
    <property type="project" value="InterPro"/>
</dbReference>
<dbReference type="Pfam" id="PF24986">
    <property type="entry name" value="PRC_RimM"/>
    <property type="match status" value="1"/>
</dbReference>
<keyword evidence="2 5" id="KW-0690">Ribosome biogenesis</keyword>
<dbReference type="InterPro" id="IPR011961">
    <property type="entry name" value="RimM"/>
</dbReference>
<proteinExistence type="inferred from homology"/>
<dbReference type="OrthoDB" id="5381335at2"/>
<dbReference type="PANTHER" id="PTHR33692">
    <property type="entry name" value="RIBOSOME MATURATION FACTOR RIMM"/>
    <property type="match status" value="1"/>
</dbReference>
<evidence type="ECO:0000256" key="4">
    <source>
        <dbReference type="ARBA" id="ARBA00023186"/>
    </source>
</evidence>
<dbReference type="Gene3D" id="2.40.30.60">
    <property type="entry name" value="RimM"/>
    <property type="match status" value="1"/>
</dbReference>
<comment type="caution">
    <text evidence="8">The sequence shown here is derived from an EMBL/GenBank/DDBJ whole genome shotgun (WGS) entry which is preliminary data.</text>
</comment>
<evidence type="ECO:0000256" key="2">
    <source>
        <dbReference type="ARBA" id="ARBA00022517"/>
    </source>
</evidence>
<dbReference type="AlphaFoldDB" id="A0A4Q9KM52"/>
<dbReference type="Gene3D" id="2.30.30.240">
    <property type="entry name" value="PRC-barrel domain"/>
    <property type="match status" value="1"/>
</dbReference>
<evidence type="ECO:0000256" key="1">
    <source>
        <dbReference type="ARBA" id="ARBA00022490"/>
    </source>
</evidence>
<dbReference type="GO" id="GO:0043022">
    <property type="term" value="F:ribosome binding"/>
    <property type="evidence" value="ECO:0007669"/>
    <property type="project" value="InterPro"/>
</dbReference>
<reference evidence="8 9" key="1">
    <citation type="submission" date="2019-01" db="EMBL/GenBank/DDBJ databases">
        <title>Lactibacter flavus gen. nov., sp. nov., a novel bacterium of the family Propionibacteriaceae isolated from raw milk and dairy products.</title>
        <authorList>
            <person name="Huptas C."/>
            <person name="Wenning M."/>
            <person name="Breitenwieser F."/>
            <person name="Doll E."/>
            <person name="Von Neubeck M."/>
            <person name="Busse H.-J."/>
            <person name="Scherer S."/>
        </authorList>
    </citation>
    <scope>NUCLEOTIDE SEQUENCE [LARGE SCALE GENOMIC DNA]</scope>
    <source>
        <strain evidence="8 9">DSM 22130</strain>
    </source>
</reference>
<evidence type="ECO:0000313" key="9">
    <source>
        <dbReference type="Proteomes" id="UP000291933"/>
    </source>
</evidence>
<comment type="subunit">
    <text evidence="5">Binds ribosomal protein uS19.</text>
</comment>
<comment type="similarity">
    <text evidence="5">Belongs to the RimM family.</text>
</comment>
<keyword evidence="3 5" id="KW-0698">rRNA processing</keyword>
<dbReference type="HAMAP" id="MF_00014">
    <property type="entry name" value="Ribosome_mat_RimM"/>
    <property type="match status" value="1"/>
</dbReference>
<dbReference type="PANTHER" id="PTHR33692:SF1">
    <property type="entry name" value="RIBOSOME MATURATION FACTOR RIMM"/>
    <property type="match status" value="1"/>
</dbReference>
<feature type="domain" description="Ribosome maturation factor RimM PRC barrel" evidence="7">
    <location>
        <begin position="104"/>
        <end position="164"/>
    </location>
</feature>
<dbReference type="InterPro" id="IPR011033">
    <property type="entry name" value="PRC_barrel-like_sf"/>
</dbReference>
<evidence type="ECO:0000259" key="6">
    <source>
        <dbReference type="Pfam" id="PF01782"/>
    </source>
</evidence>
<comment type="function">
    <text evidence="5">An accessory protein needed during the final step in the assembly of 30S ribosomal subunit, possibly for assembly of the head region. Essential for efficient processing of 16S rRNA. May be needed both before and after RbfA during the maturation of 16S rRNA. It has affinity for free ribosomal 30S subunits but not for 70S ribosomes.</text>
</comment>
<organism evidence="8 9">
    <name type="scientific">Propioniciclava tarda</name>
    <dbReference type="NCBI Taxonomy" id="433330"/>
    <lineage>
        <taxon>Bacteria</taxon>
        <taxon>Bacillati</taxon>
        <taxon>Actinomycetota</taxon>
        <taxon>Actinomycetes</taxon>
        <taxon>Propionibacteriales</taxon>
        <taxon>Propionibacteriaceae</taxon>
        <taxon>Propioniciclava</taxon>
    </lineage>
</organism>
<dbReference type="RefSeq" id="WP_131171254.1">
    <property type="nucleotide sequence ID" value="NZ_FXTL01000003.1"/>
</dbReference>
<dbReference type="Pfam" id="PF01782">
    <property type="entry name" value="RimM"/>
    <property type="match status" value="1"/>
</dbReference>
<comment type="domain">
    <text evidence="5">The PRC barrel domain binds ribosomal protein uS19.</text>
</comment>
<dbReference type="InterPro" id="IPR002676">
    <property type="entry name" value="RimM_N"/>
</dbReference>
<dbReference type="GO" id="GO:0042274">
    <property type="term" value="P:ribosomal small subunit biogenesis"/>
    <property type="evidence" value="ECO:0007669"/>
    <property type="project" value="UniProtKB-UniRule"/>
</dbReference>
<keyword evidence="4 5" id="KW-0143">Chaperone</keyword>
<gene>
    <name evidence="5 8" type="primary">rimM</name>
    <name evidence="8" type="ORF">ET996_03890</name>
</gene>
<evidence type="ECO:0000256" key="5">
    <source>
        <dbReference type="HAMAP-Rule" id="MF_00014"/>
    </source>
</evidence>
<comment type="subcellular location">
    <subcellularLocation>
        <location evidence="5">Cytoplasm</location>
    </subcellularLocation>
</comment>
<dbReference type="InterPro" id="IPR009000">
    <property type="entry name" value="Transl_B-barrel_sf"/>
</dbReference>
<dbReference type="NCBIfam" id="TIGR02273">
    <property type="entry name" value="16S_RimM"/>
    <property type="match status" value="1"/>
</dbReference>
<dbReference type="InterPro" id="IPR036976">
    <property type="entry name" value="RimM_N_sf"/>
</dbReference>
<accession>A0A4Q9KM52</accession>
<name>A0A4Q9KM52_PROTD</name>
<dbReference type="Proteomes" id="UP000291933">
    <property type="component" value="Unassembled WGS sequence"/>
</dbReference>
<feature type="domain" description="RimM N-terminal" evidence="6">
    <location>
        <begin position="10"/>
        <end position="87"/>
    </location>
</feature>
<evidence type="ECO:0000256" key="3">
    <source>
        <dbReference type="ARBA" id="ARBA00022552"/>
    </source>
</evidence>
<dbReference type="SUPFAM" id="SSF50447">
    <property type="entry name" value="Translation proteins"/>
    <property type="match status" value="1"/>
</dbReference>
<dbReference type="EMBL" id="SDMR01000003">
    <property type="protein sequence ID" value="TBT95602.1"/>
    <property type="molecule type" value="Genomic_DNA"/>
</dbReference>
<dbReference type="InterPro" id="IPR056792">
    <property type="entry name" value="PRC_RimM"/>
</dbReference>
<evidence type="ECO:0000259" key="7">
    <source>
        <dbReference type="Pfam" id="PF24986"/>
    </source>
</evidence>
<sequence length="176" mass="18591">MATPTERVLIGTLGKPHGLRGELTVYLRTDEPERRFAPGASIEVGQGGKPMTVAATKWHSGVFLLSLTGVSDRTAAEGLRGSDVWARVASDEVPDADGEFYDRQLIGLSVRDASGATVGTVASVLHNPGQDLLVIDIAGDERLVPFVEALVPVLDPDAGYLQVADVRGLLSDDEDA</sequence>
<keyword evidence="9" id="KW-1185">Reference proteome</keyword>
<keyword evidence="1 5" id="KW-0963">Cytoplasm</keyword>
<evidence type="ECO:0000313" key="8">
    <source>
        <dbReference type="EMBL" id="TBT95602.1"/>
    </source>
</evidence>
<dbReference type="GO" id="GO:0006364">
    <property type="term" value="P:rRNA processing"/>
    <property type="evidence" value="ECO:0007669"/>
    <property type="project" value="UniProtKB-UniRule"/>
</dbReference>
<protein>
    <recommendedName>
        <fullName evidence="5">Ribosome maturation factor RimM</fullName>
    </recommendedName>
</protein>
<dbReference type="GO" id="GO:0005737">
    <property type="term" value="C:cytoplasm"/>
    <property type="evidence" value="ECO:0007669"/>
    <property type="project" value="UniProtKB-SubCell"/>
</dbReference>